<dbReference type="GO" id="GO:0071111">
    <property type="term" value="F:cyclic-guanylate-specific phosphodiesterase activity"/>
    <property type="evidence" value="ECO:0007669"/>
    <property type="project" value="UniProtKB-EC"/>
</dbReference>
<keyword evidence="2" id="KW-0973">c-di-GMP</keyword>
<comment type="caution">
    <text evidence="8">The sequence shown here is derived from an EMBL/GenBank/DDBJ whole genome shotgun (WGS) entry which is preliminary data.</text>
</comment>
<dbReference type="NCBIfam" id="TIGR00229">
    <property type="entry name" value="sensory_box"/>
    <property type="match status" value="1"/>
</dbReference>
<evidence type="ECO:0000313" key="8">
    <source>
        <dbReference type="EMBL" id="KFE48626.1"/>
    </source>
</evidence>
<proteinExistence type="predicted"/>
<dbReference type="PATRIC" id="fig|317.174.peg.4363"/>
<dbReference type="InterPro" id="IPR035965">
    <property type="entry name" value="PAS-like_dom_sf"/>
</dbReference>
<dbReference type="Proteomes" id="UP000028643">
    <property type="component" value="Unassembled WGS sequence"/>
</dbReference>
<dbReference type="CDD" id="cd01949">
    <property type="entry name" value="GGDEF"/>
    <property type="match status" value="1"/>
</dbReference>
<evidence type="ECO:0000256" key="3">
    <source>
        <dbReference type="SAM" id="Phobius"/>
    </source>
</evidence>
<organism evidence="8 9">
    <name type="scientific">Pseudomonas syringae</name>
    <dbReference type="NCBI Taxonomy" id="317"/>
    <lineage>
        <taxon>Bacteria</taxon>
        <taxon>Pseudomonadati</taxon>
        <taxon>Pseudomonadota</taxon>
        <taxon>Gammaproteobacteria</taxon>
        <taxon>Pseudomonadales</taxon>
        <taxon>Pseudomonadaceae</taxon>
        <taxon>Pseudomonas</taxon>
    </lineage>
</organism>
<dbReference type="InterPro" id="IPR052155">
    <property type="entry name" value="Biofilm_reg_signaling"/>
</dbReference>
<dbReference type="InterPro" id="IPR035919">
    <property type="entry name" value="EAL_sf"/>
</dbReference>
<dbReference type="EC" id="3.1.4.52" evidence="1"/>
<feature type="domain" description="GGDEF" evidence="7">
    <location>
        <begin position="242"/>
        <end position="375"/>
    </location>
</feature>
<feature type="domain" description="PAS" evidence="4">
    <location>
        <begin position="85"/>
        <end position="129"/>
    </location>
</feature>
<dbReference type="NCBIfam" id="NF045675">
    <property type="entry name" value="PhdiestaseDibA"/>
    <property type="match status" value="1"/>
</dbReference>
<dbReference type="SMART" id="SM00267">
    <property type="entry name" value="GGDEF"/>
    <property type="match status" value="1"/>
</dbReference>
<dbReference type="Pfam" id="PF00990">
    <property type="entry name" value="GGDEF"/>
    <property type="match status" value="1"/>
</dbReference>
<gene>
    <name evidence="8" type="ORF">IV02_21355</name>
</gene>
<dbReference type="InterPro" id="IPR001633">
    <property type="entry name" value="EAL_dom"/>
</dbReference>
<dbReference type="CDD" id="cd00130">
    <property type="entry name" value="PAS"/>
    <property type="match status" value="1"/>
</dbReference>
<dbReference type="RefSeq" id="WP_047577523.1">
    <property type="nucleotide sequence ID" value="NZ_JPQT01000121.1"/>
</dbReference>
<dbReference type="Gene3D" id="3.20.20.450">
    <property type="entry name" value="EAL domain"/>
    <property type="match status" value="1"/>
</dbReference>
<dbReference type="PROSITE" id="PS50883">
    <property type="entry name" value="EAL"/>
    <property type="match status" value="1"/>
</dbReference>
<dbReference type="InterPro" id="IPR000160">
    <property type="entry name" value="GGDEF_dom"/>
</dbReference>
<accession>A0A085UZL3</accession>
<reference evidence="8 9" key="1">
    <citation type="submission" date="2014-07" db="EMBL/GenBank/DDBJ databases">
        <title>Draft Genome Sequences of Environmental Pseudomonas syringae strains.</title>
        <authorList>
            <person name="Baltrus D.A."/>
            <person name="Berge O."/>
            <person name="Morris C."/>
        </authorList>
    </citation>
    <scope>NUCLEOTIDE SEQUENCE [LARGE SCALE GENOMIC DNA]</scope>
    <source>
        <strain evidence="8 9">CEB003</strain>
    </source>
</reference>
<keyword evidence="3" id="KW-0812">Transmembrane</keyword>
<dbReference type="InterPro" id="IPR000014">
    <property type="entry name" value="PAS"/>
</dbReference>
<dbReference type="PANTHER" id="PTHR44757">
    <property type="entry name" value="DIGUANYLATE CYCLASE DGCP"/>
    <property type="match status" value="1"/>
</dbReference>
<evidence type="ECO:0000256" key="1">
    <source>
        <dbReference type="ARBA" id="ARBA00012282"/>
    </source>
</evidence>
<evidence type="ECO:0000259" key="7">
    <source>
        <dbReference type="PROSITE" id="PS50887"/>
    </source>
</evidence>
<keyword evidence="3" id="KW-0472">Membrane</keyword>
<keyword evidence="3" id="KW-1133">Transmembrane helix</keyword>
<dbReference type="Pfam" id="PF13426">
    <property type="entry name" value="PAS_9"/>
    <property type="match status" value="1"/>
</dbReference>
<evidence type="ECO:0000313" key="9">
    <source>
        <dbReference type="Proteomes" id="UP000028643"/>
    </source>
</evidence>
<dbReference type="InterPro" id="IPR000700">
    <property type="entry name" value="PAS-assoc_C"/>
</dbReference>
<dbReference type="NCBIfam" id="TIGR00254">
    <property type="entry name" value="GGDEF"/>
    <property type="match status" value="1"/>
</dbReference>
<feature type="domain" description="PAC" evidence="5">
    <location>
        <begin position="158"/>
        <end position="210"/>
    </location>
</feature>
<dbReference type="PROSITE" id="PS50887">
    <property type="entry name" value="GGDEF"/>
    <property type="match status" value="1"/>
</dbReference>
<dbReference type="SUPFAM" id="SSF141868">
    <property type="entry name" value="EAL domain-like"/>
    <property type="match status" value="1"/>
</dbReference>
<evidence type="ECO:0000259" key="6">
    <source>
        <dbReference type="PROSITE" id="PS50883"/>
    </source>
</evidence>
<dbReference type="Gene3D" id="3.30.70.270">
    <property type="match status" value="1"/>
</dbReference>
<dbReference type="CDD" id="cd01948">
    <property type="entry name" value="EAL"/>
    <property type="match status" value="1"/>
</dbReference>
<evidence type="ECO:0000259" key="4">
    <source>
        <dbReference type="PROSITE" id="PS50112"/>
    </source>
</evidence>
<protein>
    <recommendedName>
        <fullName evidence="1">cyclic-guanylate-specific phosphodiesterase</fullName>
        <ecNumber evidence="1">3.1.4.52</ecNumber>
    </recommendedName>
</protein>
<dbReference type="SUPFAM" id="SSF55073">
    <property type="entry name" value="Nucleotide cyclase"/>
    <property type="match status" value="1"/>
</dbReference>
<dbReference type="EMBL" id="JPQT01000121">
    <property type="protein sequence ID" value="KFE48626.1"/>
    <property type="molecule type" value="Genomic_DNA"/>
</dbReference>
<feature type="domain" description="EAL" evidence="6">
    <location>
        <begin position="384"/>
        <end position="638"/>
    </location>
</feature>
<name>A0A085UZL3_PSESX</name>
<evidence type="ECO:0000256" key="2">
    <source>
        <dbReference type="ARBA" id="ARBA00022636"/>
    </source>
</evidence>
<dbReference type="InterPro" id="IPR043128">
    <property type="entry name" value="Rev_trsase/Diguanyl_cyclase"/>
</dbReference>
<dbReference type="PROSITE" id="PS50112">
    <property type="entry name" value="PAS"/>
    <property type="match status" value="1"/>
</dbReference>
<feature type="transmembrane region" description="Helical" evidence="3">
    <location>
        <begin position="12"/>
        <end position="30"/>
    </location>
</feature>
<feature type="transmembrane region" description="Helical" evidence="3">
    <location>
        <begin position="465"/>
        <end position="484"/>
    </location>
</feature>
<dbReference type="InterPro" id="IPR029787">
    <property type="entry name" value="Nucleotide_cyclase"/>
</dbReference>
<dbReference type="Pfam" id="PF00563">
    <property type="entry name" value="EAL"/>
    <property type="match status" value="1"/>
</dbReference>
<evidence type="ECO:0000259" key="5">
    <source>
        <dbReference type="PROSITE" id="PS50113"/>
    </source>
</evidence>
<dbReference type="SMART" id="SM00052">
    <property type="entry name" value="EAL"/>
    <property type="match status" value="1"/>
</dbReference>
<sequence length="643" mass="71594">MTDSSRDALYAALLYGLVSVLWLAFCDYLLPEIIENPAQSALAQQISGYAWVLISAVLVFVARGRLLKCIRSDDRPHRQSEDHDRLRLAAAVFDSTHEGVVVTNSEGLIVHVNRAFMQITGYQQDEVLGVNPSKFKSGRHGPEFYRQMYRSILSAGQWSGEIWNRRKSGEIYPQWQTIRGIKGDNGEIKHFVAVFSDITAIKRSEHELLQLAHYDALTGLPNRLLFIDRTSQALASARSSKRGCALLLIDLDHFKHINDSLGHNVGDEILKAVGERLEGFFDKTLTLARLGGDEFALLIENCQQVVQAASHAQQIIDGFKAPFLVNEQQLFISASVGISLFPSDALSAEQLLRNADSALFKAKSDGRDGYALYTEELTAHAQQRVQLASELRRAIENDELRVFYQPIHDLQDSCIVGVEALVRWQHPQRGLVPPGEFIPIAEQSGLIADIDAWVLKTSCYQMTRWLAAGVAISFVAVNVSSRLFSRGDLERQVAKVLTETGLDPVYLELEVTESAVMEDPEQAIEQMHRLRGLGLSLSIDDFGTGYSSLLRLKRMPVQKLKIDQGFVAGLPGDEDDIAIVRVIIALAKSMGMRVLAEGIEHAEQASFLLDNGCQLGQGYWFARPMPAEQIDWLRAPGFREPVI</sequence>
<dbReference type="SUPFAM" id="SSF55785">
    <property type="entry name" value="PYP-like sensor domain (PAS domain)"/>
    <property type="match status" value="1"/>
</dbReference>
<dbReference type="PROSITE" id="PS50113">
    <property type="entry name" value="PAC"/>
    <property type="match status" value="1"/>
</dbReference>
<dbReference type="Gene3D" id="3.30.450.20">
    <property type="entry name" value="PAS domain"/>
    <property type="match status" value="1"/>
</dbReference>
<dbReference type="PANTHER" id="PTHR44757:SF2">
    <property type="entry name" value="BIOFILM ARCHITECTURE MAINTENANCE PROTEIN MBAA"/>
    <property type="match status" value="1"/>
</dbReference>
<dbReference type="FunFam" id="3.20.20.450:FF:000001">
    <property type="entry name" value="Cyclic di-GMP phosphodiesterase yahA"/>
    <property type="match status" value="1"/>
</dbReference>
<dbReference type="AlphaFoldDB" id="A0A085UZL3"/>
<dbReference type="SMART" id="SM00091">
    <property type="entry name" value="PAS"/>
    <property type="match status" value="1"/>
</dbReference>
<feature type="transmembrane region" description="Helical" evidence="3">
    <location>
        <begin position="42"/>
        <end position="62"/>
    </location>
</feature>